<dbReference type="RefSeq" id="WP_006895715.1">
    <property type="nucleotide sequence ID" value="NZ_BANU01000009.1"/>
</dbReference>
<dbReference type="Proteomes" id="UP000035083">
    <property type="component" value="Unassembled WGS sequence"/>
</dbReference>
<name>L7LGX6_9ACTN</name>
<dbReference type="Pfam" id="PF02332">
    <property type="entry name" value="Phenol_Hydrox"/>
    <property type="match status" value="1"/>
</dbReference>
<evidence type="ECO:0000313" key="5">
    <source>
        <dbReference type="EMBL" id="GAC60365.1"/>
    </source>
</evidence>
<evidence type="ECO:0000256" key="1">
    <source>
        <dbReference type="ARBA" id="ARBA00012710"/>
    </source>
</evidence>
<dbReference type="EC" id="1.14.13.227" evidence="1"/>
<dbReference type="AlphaFoldDB" id="L7LGX6"/>
<dbReference type="InterPro" id="IPR012348">
    <property type="entry name" value="RNR-like"/>
</dbReference>
<accession>L7LGX6</accession>
<dbReference type="InterPro" id="IPR009078">
    <property type="entry name" value="Ferritin-like_SF"/>
</dbReference>
<comment type="caution">
    <text evidence="5">The sequence shown here is derived from an EMBL/GenBank/DDBJ whole genome shotgun (WGS) entry which is preliminary data.</text>
</comment>
<gene>
    <name evidence="5" type="ORF">GSI01S_09_00270</name>
</gene>
<keyword evidence="2" id="KW-0560">Oxidoreductase</keyword>
<evidence type="ECO:0000256" key="3">
    <source>
        <dbReference type="ARBA" id="ARBA00023033"/>
    </source>
</evidence>
<proteinExistence type="predicted"/>
<organism evidence="5 6">
    <name type="scientific">Gordonia sihwensis NBRC 108236</name>
    <dbReference type="NCBI Taxonomy" id="1223544"/>
    <lineage>
        <taxon>Bacteria</taxon>
        <taxon>Bacillati</taxon>
        <taxon>Actinomycetota</taxon>
        <taxon>Actinomycetes</taxon>
        <taxon>Mycobacteriales</taxon>
        <taxon>Gordoniaceae</taxon>
        <taxon>Gordonia</taxon>
    </lineage>
</organism>
<comment type="catalytic activity">
    <reaction evidence="4">
        <text>propane + NADH + O2 + H(+) = propan-2-ol + NAD(+) + H2O</text>
        <dbReference type="Rhea" id="RHEA:49992"/>
        <dbReference type="ChEBI" id="CHEBI:15377"/>
        <dbReference type="ChEBI" id="CHEBI:15378"/>
        <dbReference type="ChEBI" id="CHEBI:15379"/>
        <dbReference type="ChEBI" id="CHEBI:17824"/>
        <dbReference type="ChEBI" id="CHEBI:32879"/>
        <dbReference type="ChEBI" id="CHEBI:57540"/>
        <dbReference type="ChEBI" id="CHEBI:57945"/>
        <dbReference type="EC" id="1.14.13.227"/>
    </reaction>
</comment>
<evidence type="ECO:0000256" key="4">
    <source>
        <dbReference type="ARBA" id="ARBA00048941"/>
    </source>
</evidence>
<reference evidence="5 6" key="1">
    <citation type="submission" date="2012-12" db="EMBL/GenBank/DDBJ databases">
        <title>Whole genome shotgun sequence of Gordonia sihwensis NBRC 108236.</title>
        <authorList>
            <person name="Yoshida I."/>
            <person name="Hosoyama A."/>
            <person name="Tsuchikane K."/>
            <person name="Ando Y."/>
            <person name="Baba S."/>
            <person name="Ohji S."/>
            <person name="Hamada M."/>
            <person name="Tamura T."/>
            <person name="Yamazoe A."/>
            <person name="Yamazaki S."/>
            <person name="Fujita N."/>
        </authorList>
    </citation>
    <scope>NUCLEOTIDE SEQUENCE [LARGE SCALE GENOMIC DNA]</scope>
    <source>
        <strain evidence="5 6">NBRC 108236</strain>
    </source>
</reference>
<dbReference type="GO" id="GO:0004497">
    <property type="term" value="F:monooxygenase activity"/>
    <property type="evidence" value="ECO:0007669"/>
    <property type="project" value="UniProtKB-KW"/>
</dbReference>
<dbReference type="EMBL" id="BANU01000009">
    <property type="protein sequence ID" value="GAC60365.1"/>
    <property type="molecule type" value="Genomic_DNA"/>
</dbReference>
<protein>
    <recommendedName>
        <fullName evidence="1">propane 2-monooxygenase</fullName>
        <ecNumber evidence="1">1.14.13.227</ecNumber>
    </recommendedName>
</protein>
<dbReference type="eggNOG" id="ENOG502Z7Z9">
    <property type="taxonomic scope" value="Bacteria"/>
</dbReference>
<keyword evidence="6" id="KW-1185">Reference proteome</keyword>
<evidence type="ECO:0000256" key="2">
    <source>
        <dbReference type="ARBA" id="ARBA00023002"/>
    </source>
</evidence>
<dbReference type="InterPro" id="IPR003430">
    <property type="entry name" value="Phenol_Hydrox"/>
</dbReference>
<keyword evidence="3" id="KW-0503">Monooxygenase</keyword>
<sequence length="316" mass="35205">MQFELRYQTIEPKRQTYQNIIERFGDEPATRYQEATLDIEPRENFHYRPTWTPDHELYDAGYSALKLTDPYAFADPRQFYYTPYVTNRAALHDEFGKTLAYLENRGLLAKLPGGWAKVLSEVVVPLRHYEAGAQLVSVAGSRFAYGTSLSQCASFAAFDRIGNAQMLSRAGIAAGGGTAEVLKGAKQTWMTADHLQPLRRLVEEIMVVDDWAEGLLAIDAVDRVLYPAVYSGLDDRALLGGAGAYSLFAQYLTTWFADQRKWLDALIKCWRVDPDHGDDNVAVLDRIEELWGARAAEAVGALTEVVDGAVGAEVPE</sequence>
<evidence type="ECO:0000313" key="6">
    <source>
        <dbReference type="Proteomes" id="UP000035083"/>
    </source>
</evidence>
<dbReference type="SUPFAM" id="SSF47240">
    <property type="entry name" value="Ferritin-like"/>
    <property type="match status" value="1"/>
</dbReference>
<dbReference type="Gene3D" id="1.10.620.20">
    <property type="entry name" value="Ribonucleotide Reductase, subunit A"/>
    <property type="match status" value="1"/>
</dbReference>